<comment type="caution">
    <text evidence="2">The sequence shown here is derived from an EMBL/GenBank/DDBJ whole genome shotgun (WGS) entry which is preliminary data.</text>
</comment>
<evidence type="ECO:0000256" key="1">
    <source>
        <dbReference type="SAM" id="SignalP"/>
    </source>
</evidence>
<dbReference type="Proteomes" id="UP000246005">
    <property type="component" value="Unassembled WGS sequence"/>
</dbReference>
<sequence length="345" mass="35317">MKNELSMVSVVAVAATFLTTPSAQAAVAVEDLGTLPGHQLSIATDINEFGTVTGVSMSSDGRSANAVRWDRYSPVSKLDDLGFGSWATAVNGASNVIGYVADSTNRARAARWDDRGRLTVLTVPGADSSVAWDINDNRTVVGDATINGVSHAVVWDRDGVAFVVGEGRASHVTSDDTVIGYSGTAPARWTNAGQGSLYVYDNAGAQLHGHNQAADAVGRVGDEGVLWPGRRRVSLGVGAFPRDISDNGFAVGTSGARAVRWTVTEPPTAVPLAPSPSVAAAINNAGVVAGTAGSWAVTWDAAGVQTALPVLAGSTSSVVTGLAESGQIIGRAGFAGGVYRAVVWR</sequence>
<organism evidence="2 3">
    <name type="scientific">Lentzea atacamensis</name>
    <dbReference type="NCBI Taxonomy" id="531938"/>
    <lineage>
        <taxon>Bacteria</taxon>
        <taxon>Bacillati</taxon>
        <taxon>Actinomycetota</taxon>
        <taxon>Actinomycetes</taxon>
        <taxon>Pseudonocardiales</taxon>
        <taxon>Pseudonocardiaceae</taxon>
        <taxon>Lentzea</taxon>
    </lineage>
</organism>
<proteinExistence type="predicted"/>
<name>A0A316I8M2_9PSEU</name>
<protein>
    <recommendedName>
        <fullName evidence="4">HAF repeat-containing protein</fullName>
    </recommendedName>
</protein>
<keyword evidence="1" id="KW-0732">Signal</keyword>
<feature type="signal peptide" evidence="1">
    <location>
        <begin position="1"/>
        <end position="25"/>
    </location>
</feature>
<accession>A0A316I8M2</accession>
<dbReference type="EMBL" id="QGHB01000002">
    <property type="protein sequence ID" value="PWK89160.1"/>
    <property type="molecule type" value="Genomic_DNA"/>
</dbReference>
<dbReference type="RefSeq" id="WP_170154821.1">
    <property type="nucleotide sequence ID" value="NZ_QGHB01000002.1"/>
</dbReference>
<gene>
    <name evidence="2" type="ORF">C8D88_102431</name>
</gene>
<reference evidence="2 3" key="1">
    <citation type="submission" date="2018-05" db="EMBL/GenBank/DDBJ databases">
        <title>Genomic Encyclopedia of Type Strains, Phase IV (KMG-IV): sequencing the most valuable type-strain genomes for metagenomic binning, comparative biology and taxonomic classification.</title>
        <authorList>
            <person name="Goeker M."/>
        </authorList>
    </citation>
    <scope>NUCLEOTIDE SEQUENCE [LARGE SCALE GENOMIC DNA]</scope>
    <source>
        <strain evidence="2 3">DSM 45480</strain>
    </source>
</reference>
<feature type="chain" id="PRO_5016369690" description="HAF repeat-containing protein" evidence="1">
    <location>
        <begin position="26"/>
        <end position="345"/>
    </location>
</feature>
<evidence type="ECO:0008006" key="4">
    <source>
        <dbReference type="Google" id="ProtNLM"/>
    </source>
</evidence>
<evidence type="ECO:0000313" key="2">
    <source>
        <dbReference type="EMBL" id="PWK89160.1"/>
    </source>
</evidence>
<dbReference type="AlphaFoldDB" id="A0A316I8M2"/>
<evidence type="ECO:0000313" key="3">
    <source>
        <dbReference type="Proteomes" id="UP000246005"/>
    </source>
</evidence>